<reference evidence="1 2" key="1">
    <citation type="journal article" date="2016" name="Nat. Commun.">
        <title>Thousands of microbial genomes shed light on interconnected biogeochemical processes in an aquifer system.</title>
        <authorList>
            <person name="Anantharaman K."/>
            <person name="Brown C.T."/>
            <person name="Hug L.A."/>
            <person name="Sharon I."/>
            <person name="Castelle C.J."/>
            <person name="Probst A.J."/>
            <person name="Thomas B.C."/>
            <person name="Singh A."/>
            <person name="Wilkins M.J."/>
            <person name="Karaoz U."/>
            <person name="Brodie E.L."/>
            <person name="Williams K.H."/>
            <person name="Hubbard S.S."/>
            <person name="Banfield J.F."/>
        </authorList>
    </citation>
    <scope>NUCLEOTIDE SEQUENCE [LARGE SCALE GENOMIC DNA]</scope>
</reference>
<proteinExistence type="predicted"/>
<gene>
    <name evidence="1" type="ORF">A2871_00435</name>
</gene>
<sequence>MAIIEKEIAKPAGKGLGLRVPNKSELLAGVIDFVTPKKTLDTLLSLSHYEEAEGYAAGVRHYLSKGYWPVGVFVHFVHFDGVIEMKAANRLIEISRELDDPSKHLQGCYGLHQGTMESGDQGEELQILSVKLTGPAIDLGFVPLPYITEEHVKRYNLDPEKVEELNQESTDKMNEAPKKRMALLTFPAGNMRSARRNKTGELNGMVQSDLTWISQMIMYSRSGVPVVFLPGVIKDSFRISDPNTRTLTLEAGLSALRNFLVRSVPGLADSPLEAKLASLTMLPPYPIDKLAMDLAQITGSNVNTQNLRSIARAMFANKELADQLIMGIINDELLDYSKGNYYRGYRSFGLGNHAAALY</sequence>
<evidence type="ECO:0000313" key="1">
    <source>
        <dbReference type="EMBL" id="OGE19305.1"/>
    </source>
</evidence>
<name>A0A1F5ISH4_9BACT</name>
<organism evidence="1 2">
    <name type="scientific">Candidatus Daviesbacteria bacterium RIFCSPHIGHO2_01_FULL_41_23</name>
    <dbReference type="NCBI Taxonomy" id="1797764"/>
    <lineage>
        <taxon>Bacteria</taxon>
        <taxon>Candidatus Daviesiibacteriota</taxon>
    </lineage>
</organism>
<dbReference type="EMBL" id="MFCR01000003">
    <property type="protein sequence ID" value="OGE19305.1"/>
    <property type="molecule type" value="Genomic_DNA"/>
</dbReference>
<dbReference type="AlphaFoldDB" id="A0A1F5ISH4"/>
<comment type="caution">
    <text evidence="1">The sequence shown here is derived from an EMBL/GenBank/DDBJ whole genome shotgun (WGS) entry which is preliminary data.</text>
</comment>
<accession>A0A1F5ISH4</accession>
<protein>
    <submittedName>
        <fullName evidence="1">Uncharacterized protein</fullName>
    </submittedName>
</protein>
<dbReference type="Proteomes" id="UP000176336">
    <property type="component" value="Unassembled WGS sequence"/>
</dbReference>
<evidence type="ECO:0000313" key="2">
    <source>
        <dbReference type="Proteomes" id="UP000176336"/>
    </source>
</evidence>